<keyword evidence="1" id="KW-0812">Transmembrane</keyword>
<gene>
    <name evidence="2" type="ORF">BJ508DRAFT_330147</name>
</gene>
<dbReference type="Proteomes" id="UP000275078">
    <property type="component" value="Unassembled WGS sequence"/>
</dbReference>
<proteinExistence type="predicted"/>
<evidence type="ECO:0000313" key="2">
    <source>
        <dbReference type="EMBL" id="RPA77535.1"/>
    </source>
</evidence>
<protein>
    <submittedName>
        <fullName evidence="2">Uncharacterized protein</fullName>
    </submittedName>
</protein>
<keyword evidence="3" id="KW-1185">Reference proteome</keyword>
<dbReference type="EMBL" id="ML119725">
    <property type="protein sequence ID" value="RPA77535.1"/>
    <property type="molecule type" value="Genomic_DNA"/>
</dbReference>
<evidence type="ECO:0000256" key="1">
    <source>
        <dbReference type="SAM" id="Phobius"/>
    </source>
</evidence>
<accession>A0A3N4HUS0</accession>
<reference evidence="2 3" key="1">
    <citation type="journal article" date="2018" name="Nat. Ecol. Evol.">
        <title>Pezizomycetes genomes reveal the molecular basis of ectomycorrhizal truffle lifestyle.</title>
        <authorList>
            <person name="Murat C."/>
            <person name="Payen T."/>
            <person name="Noel B."/>
            <person name="Kuo A."/>
            <person name="Morin E."/>
            <person name="Chen J."/>
            <person name="Kohler A."/>
            <person name="Krizsan K."/>
            <person name="Balestrini R."/>
            <person name="Da Silva C."/>
            <person name="Montanini B."/>
            <person name="Hainaut M."/>
            <person name="Levati E."/>
            <person name="Barry K.W."/>
            <person name="Belfiori B."/>
            <person name="Cichocki N."/>
            <person name="Clum A."/>
            <person name="Dockter R.B."/>
            <person name="Fauchery L."/>
            <person name="Guy J."/>
            <person name="Iotti M."/>
            <person name="Le Tacon F."/>
            <person name="Lindquist E.A."/>
            <person name="Lipzen A."/>
            <person name="Malagnac F."/>
            <person name="Mello A."/>
            <person name="Molinier V."/>
            <person name="Miyauchi S."/>
            <person name="Poulain J."/>
            <person name="Riccioni C."/>
            <person name="Rubini A."/>
            <person name="Sitrit Y."/>
            <person name="Splivallo R."/>
            <person name="Traeger S."/>
            <person name="Wang M."/>
            <person name="Zifcakova L."/>
            <person name="Wipf D."/>
            <person name="Zambonelli A."/>
            <person name="Paolocci F."/>
            <person name="Nowrousian M."/>
            <person name="Ottonello S."/>
            <person name="Baldrian P."/>
            <person name="Spatafora J.W."/>
            <person name="Henrissat B."/>
            <person name="Nagy L.G."/>
            <person name="Aury J.M."/>
            <person name="Wincker P."/>
            <person name="Grigoriev I.V."/>
            <person name="Bonfante P."/>
            <person name="Martin F.M."/>
        </authorList>
    </citation>
    <scope>NUCLEOTIDE SEQUENCE [LARGE SCALE GENOMIC DNA]</scope>
    <source>
        <strain evidence="2 3">RN42</strain>
    </source>
</reference>
<organism evidence="2 3">
    <name type="scientific">Ascobolus immersus RN42</name>
    <dbReference type="NCBI Taxonomy" id="1160509"/>
    <lineage>
        <taxon>Eukaryota</taxon>
        <taxon>Fungi</taxon>
        <taxon>Dikarya</taxon>
        <taxon>Ascomycota</taxon>
        <taxon>Pezizomycotina</taxon>
        <taxon>Pezizomycetes</taxon>
        <taxon>Pezizales</taxon>
        <taxon>Ascobolaceae</taxon>
        <taxon>Ascobolus</taxon>
    </lineage>
</organism>
<feature type="transmembrane region" description="Helical" evidence="1">
    <location>
        <begin position="231"/>
        <end position="251"/>
    </location>
</feature>
<dbReference type="AlphaFoldDB" id="A0A3N4HUS0"/>
<name>A0A3N4HUS0_ASCIM</name>
<keyword evidence="1" id="KW-0472">Membrane</keyword>
<keyword evidence="1" id="KW-1133">Transmembrane helix</keyword>
<sequence length="301" mass="33223">MFLRTERLRKTVGNHLISRPVDQLQLLGYHSFPNKTVRLLPDENPYGQIDKYKQDASVNGLPALDGAFEPYEPWKVDEMVNSYYASTTGVPSSDVETVFVGNTFEIAREDMILELTKKIDVLNKKSIRYNPVLAANPGLKLFYLQPMTINFIIMVVTALCLVQGASPLVLASVLAGLFALHSIHRFDRSNLQSAKYIPGKMHGWVLKAPAAAKIVFLPGTDIYVIPSSFETFAYVGAVLAILWLFVTPRLADEDKKAFLSGLFSSSLKGVIVDVLAPAFGLIKKREQSTGTAITLVNVTVT</sequence>
<evidence type="ECO:0000313" key="3">
    <source>
        <dbReference type="Proteomes" id="UP000275078"/>
    </source>
</evidence>